<dbReference type="AlphaFoldDB" id="A0A5C6E283"/>
<comment type="catalytic activity">
    <reaction evidence="1">
        <text>L-glutamyl-tRNA(Gln) + L-glutamine + ATP + H2O = L-glutaminyl-tRNA(Gln) + L-glutamate + ADP + phosphate + H(+)</text>
        <dbReference type="Rhea" id="RHEA:17521"/>
        <dbReference type="Rhea" id="RHEA-COMP:9681"/>
        <dbReference type="Rhea" id="RHEA-COMP:9684"/>
        <dbReference type="ChEBI" id="CHEBI:15377"/>
        <dbReference type="ChEBI" id="CHEBI:15378"/>
        <dbReference type="ChEBI" id="CHEBI:29985"/>
        <dbReference type="ChEBI" id="CHEBI:30616"/>
        <dbReference type="ChEBI" id="CHEBI:43474"/>
        <dbReference type="ChEBI" id="CHEBI:58359"/>
        <dbReference type="ChEBI" id="CHEBI:78520"/>
        <dbReference type="ChEBI" id="CHEBI:78521"/>
        <dbReference type="ChEBI" id="CHEBI:456216"/>
    </reaction>
</comment>
<dbReference type="PANTHER" id="PTHR15004:SF0">
    <property type="entry name" value="GLUTAMYL-TRNA(GLN) AMIDOTRANSFERASE SUBUNIT C, MITOCHONDRIAL"/>
    <property type="match status" value="1"/>
</dbReference>
<dbReference type="NCBIfam" id="TIGR00135">
    <property type="entry name" value="gatC"/>
    <property type="match status" value="1"/>
</dbReference>
<dbReference type="GO" id="GO:0005524">
    <property type="term" value="F:ATP binding"/>
    <property type="evidence" value="ECO:0007669"/>
    <property type="project" value="UniProtKB-KW"/>
</dbReference>
<organism evidence="2 3">
    <name type="scientific">Novipirellula aureliae</name>
    <dbReference type="NCBI Taxonomy" id="2527966"/>
    <lineage>
        <taxon>Bacteria</taxon>
        <taxon>Pseudomonadati</taxon>
        <taxon>Planctomycetota</taxon>
        <taxon>Planctomycetia</taxon>
        <taxon>Pirellulales</taxon>
        <taxon>Pirellulaceae</taxon>
        <taxon>Novipirellula</taxon>
    </lineage>
</organism>
<keyword evidence="1 2" id="KW-0436">Ligase</keyword>
<dbReference type="GO" id="GO:0070681">
    <property type="term" value="P:glutaminyl-tRNAGln biosynthesis via transamidation"/>
    <property type="evidence" value="ECO:0007669"/>
    <property type="project" value="TreeGrafter"/>
</dbReference>
<dbReference type="EMBL" id="SJPY01000003">
    <property type="protein sequence ID" value="TWU42968.1"/>
    <property type="molecule type" value="Genomic_DNA"/>
</dbReference>
<comment type="similarity">
    <text evidence="1">Belongs to the GatC family.</text>
</comment>
<reference evidence="2 3" key="1">
    <citation type="submission" date="2019-02" db="EMBL/GenBank/DDBJ databases">
        <title>Deep-cultivation of Planctomycetes and their phenomic and genomic characterization uncovers novel biology.</title>
        <authorList>
            <person name="Wiegand S."/>
            <person name="Jogler M."/>
            <person name="Boedeker C."/>
            <person name="Pinto D."/>
            <person name="Vollmers J."/>
            <person name="Rivas-Marin E."/>
            <person name="Kohn T."/>
            <person name="Peeters S.H."/>
            <person name="Heuer A."/>
            <person name="Rast P."/>
            <person name="Oberbeckmann S."/>
            <person name="Bunk B."/>
            <person name="Jeske O."/>
            <person name="Meyerdierks A."/>
            <person name="Storesund J.E."/>
            <person name="Kallscheuer N."/>
            <person name="Luecker S."/>
            <person name="Lage O.M."/>
            <person name="Pohl T."/>
            <person name="Merkel B.J."/>
            <person name="Hornburger P."/>
            <person name="Mueller R.-W."/>
            <person name="Bruemmer F."/>
            <person name="Labrenz M."/>
            <person name="Spormann A.M."/>
            <person name="Op Den Camp H."/>
            <person name="Overmann J."/>
            <person name="Amann R."/>
            <person name="Jetten M.S.M."/>
            <person name="Mascher T."/>
            <person name="Medema M.H."/>
            <person name="Devos D.P."/>
            <person name="Kaster A.-K."/>
            <person name="Ovreas L."/>
            <person name="Rohde M."/>
            <person name="Galperin M.Y."/>
            <person name="Jogler C."/>
        </authorList>
    </citation>
    <scope>NUCLEOTIDE SEQUENCE [LARGE SCALE GENOMIC DNA]</scope>
    <source>
        <strain evidence="2 3">Q31b</strain>
    </source>
</reference>
<keyword evidence="1" id="KW-0547">Nucleotide-binding</keyword>
<dbReference type="Proteomes" id="UP000315471">
    <property type="component" value="Unassembled WGS sequence"/>
</dbReference>
<dbReference type="OrthoDB" id="9813938at2"/>
<dbReference type="EC" id="6.3.5.-" evidence="1"/>
<dbReference type="GO" id="GO:0050566">
    <property type="term" value="F:asparaginyl-tRNA synthase (glutamine-hydrolyzing) activity"/>
    <property type="evidence" value="ECO:0007669"/>
    <property type="project" value="RHEA"/>
</dbReference>
<dbReference type="PANTHER" id="PTHR15004">
    <property type="entry name" value="GLUTAMYL-TRNA(GLN) AMIDOTRANSFERASE SUBUNIT C, MITOCHONDRIAL"/>
    <property type="match status" value="1"/>
</dbReference>
<dbReference type="SUPFAM" id="SSF141000">
    <property type="entry name" value="Glu-tRNAGln amidotransferase C subunit"/>
    <property type="match status" value="1"/>
</dbReference>
<proteinExistence type="inferred from homology"/>
<dbReference type="Gene3D" id="1.10.20.60">
    <property type="entry name" value="Glu-tRNAGln amidotransferase C subunit, N-terminal domain"/>
    <property type="match status" value="1"/>
</dbReference>
<keyword evidence="1" id="KW-0067">ATP-binding</keyword>
<comment type="catalytic activity">
    <reaction evidence="1">
        <text>L-aspartyl-tRNA(Asn) + L-glutamine + ATP + H2O = L-asparaginyl-tRNA(Asn) + L-glutamate + ADP + phosphate + 2 H(+)</text>
        <dbReference type="Rhea" id="RHEA:14513"/>
        <dbReference type="Rhea" id="RHEA-COMP:9674"/>
        <dbReference type="Rhea" id="RHEA-COMP:9677"/>
        <dbReference type="ChEBI" id="CHEBI:15377"/>
        <dbReference type="ChEBI" id="CHEBI:15378"/>
        <dbReference type="ChEBI" id="CHEBI:29985"/>
        <dbReference type="ChEBI" id="CHEBI:30616"/>
        <dbReference type="ChEBI" id="CHEBI:43474"/>
        <dbReference type="ChEBI" id="CHEBI:58359"/>
        <dbReference type="ChEBI" id="CHEBI:78515"/>
        <dbReference type="ChEBI" id="CHEBI:78516"/>
        <dbReference type="ChEBI" id="CHEBI:456216"/>
    </reaction>
</comment>
<dbReference type="GO" id="GO:0050567">
    <property type="term" value="F:glutaminyl-tRNA synthase (glutamine-hydrolyzing) activity"/>
    <property type="evidence" value="ECO:0007669"/>
    <property type="project" value="UniProtKB-UniRule"/>
</dbReference>
<accession>A0A5C6E283</accession>
<evidence type="ECO:0000256" key="1">
    <source>
        <dbReference type="HAMAP-Rule" id="MF_00122"/>
    </source>
</evidence>
<name>A0A5C6E283_9BACT</name>
<dbReference type="HAMAP" id="MF_00122">
    <property type="entry name" value="GatC"/>
    <property type="match status" value="1"/>
</dbReference>
<keyword evidence="2" id="KW-0808">Transferase</keyword>
<dbReference type="GO" id="GO:0016740">
    <property type="term" value="F:transferase activity"/>
    <property type="evidence" value="ECO:0007669"/>
    <property type="project" value="UniProtKB-KW"/>
</dbReference>
<dbReference type="InterPro" id="IPR003837">
    <property type="entry name" value="GatC"/>
</dbReference>
<dbReference type="RefSeq" id="WP_146599477.1">
    <property type="nucleotide sequence ID" value="NZ_SJPY01000003.1"/>
</dbReference>
<evidence type="ECO:0000313" key="2">
    <source>
        <dbReference type="EMBL" id="TWU42968.1"/>
    </source>
</evidence>
<gene>
    <name evidence="1 2" type="primary">gatC</name>
    <name evidence="2" type="ORF">Q31b_20020</name>
</gene>
<sequence length="103" mass="11234">MALSPDEVRRLGLLARLELSEEEVTALGPQVASILDFVEQLADLDTENVEPMTTALDVDNRWRADERVAGLTNEQALQNAPQRDDDCFLVPPVLGTASVKGDS</sequence>
<dbReference type="GO" id="GO:0006412">
    <property type="term" value="P:translation"/>
    <property type="evidence" value="ECO:0007669"/>
    <property type="project" value="UniProtKB-UniRule"/>
</dbReference>
<keyword evidence="1" id="KW-0648">Protein biosynthesis</keyword>
<comment type="subunit">
    <text evidence="1">Heterotrimer of A, B and C subunits.</text>
</comment>
<evidence type="ECO:0000313" key="3">
    <source>
        <dbReference type="Proteomes" id="UP000315471"/>
    </source>
</evidence>
<keyword evidence="3" id="KW-1185">Reference proteome</keyword>
<comment type="caution">
    <text evidence="2">The sequence shown here is derived from an EMBL/GenBank/DDBJ whole genome shotgun (WGS) entry which is preliminary data.</text>
</comment>
<dbReference type="InterPro" id="IPR036113">
    <property type="entry name" value="Asp/Glu-ADT_sf_sub_c"/>
</dbReference>
<dbReference type="Pfam" id="PF02686">
    <property type="entry name" value="GatC"/>
    <property type="match status" value="1"/>
</dbReference>
<comment type="function">
    <text evidence="1">Allows the formation of correctly charged Asn-tRNA(Asn) or Gln-tRNA(Gln) through the transamidation of misacylated Asp-tRNA(Asn) or Glu-tRNA(Gln) in organisms which lack either or both of asparaginyl-tRNA or glutaminyl-tRNA synthetases. The reaction takes place in the presence of glutamine and ATP through an activated phospho-Asp-tRNA(Asn) or phospho-Glu-tRNA(Gln).</text>
</comment>
<dbReference type="GO" id="GO:0006450">
    <property type="term" value="P:regulation of translational fidelity"/>
    <property type="evidence" value="ECO:0007669"/>
    <property type="project" value="InterPro"/>
</dbReference>
<protein>
    <recommendedName>
        <fullName evidence="1">Aspartyl/glutamyl-tRNA(Asn/Gln) amidotransferase subunit C</fullName>
        <shortName evidence="1">Asp/Glu-ADT subunit C</shortName>
        <ecNumber evidence="1">6.3.5.-</ecNumber>
    </recommendedName>
</protein>